<dbReference type="Gene3D" id="3.30.450.40">
    <property type="match status" value="1"/>
</dbReference>
<organism evidence="6 8">
    <name type="scientific">Mumia zhuanghuii</name>
    <dbReference type="NCBI Taxonomy" id="2585211"/>
    <lineage>
        <taxon>Bacteria</taxon>
        <taxon>Bacillati</taxon>
        <taxon>Actinomycetota</taxon>
        <taxon>Actinomycetes</taxon>
        <taxon>Propionibacteriales</taxon>
        <taxon>Nocardioidaceae</taxon>
        <taxon>Mumia</taxon>
    </lineage>
</organism>
<name>A0A5C4MJZ5_9ACTN</name>
<sequence>MTRPVPAATATLRVLRFLSGQPVPVPASRVADAIGLPRSSTYHLLAAMTEEDFVVHYPEDRTWGLGIGAWEVGVAFAQQEPLARLARVPLARLVDTLRHSAHLAVLHGTDVLYVLEERAPGRPSLVTDVGVRLPAHLTASGRAILATLPRPQVRALYPDASAFVSRTDVGPRTPTQLRDLLGETRRRGHATEDGEVTPGFRSVAVALTAPSVRAAVAVTWESSTDVSGSAVVEAVRTTAATLDRRLHAR</sequence>
<reference evidence="6 8" key="1">
    <citation type="submission" date="2019-05" db="EMBL/GenBank/DDBJ databases">
        <title>Mumia sp. nov., isolated from the intestinal contents of plateau pika (Ochotona curzoniae) in the Qinghai-Tibet plateau of China.</title>
        <authorList>
            <person name="Tian Z."/>
        </authorList>
    </citation>
    <scope>NUCLEOTIDE SEQUENCE [LARGE SCALE GENOMIC DNA]</scope>
    <source>
        <strain evidence="8">527</strain>
        <strain evidence="6">Z527</strain>
    </source>
</reference>
<evidence type="ECO:0000313" key="8">
    <source>
        <dbReference type="Proteomes" id="UP000306740"/>
    </source>
</evidence>
<evidence type="ECO:0000313" key="6">
    <source>
        <dbReference type="EMBL" id="TNC42928.1"/>
    </source>
</evidence>
<feature type="domain" description="IclR-ED" evidence="5">
    <location>
        <begin position="68"/>
        <end position="248"/>
    </location>
</feature>
<comment type="caution">
    <text evidence="6">The sequence shown here is derived from an EMBL/GenBank/DDBJ whole genome shotgun (WGS) entry which is preliminary data.</text>
</comment>
<evidence type="ECO:0000259" key="5">
    <source>
        <dbReference type="PROSITE" id="PS51078"/>
    </source>
</evidence>
<dbReference type="RefSeq" id="WP_139087299.1">
    <property type="nucleotide sequence ID" value="NZ_VDFR01000012.1"/>
</dbReference>
<evidence type="ECO:0000256" key="1">
    <source>
        <dbReference type="ARBA" id="ARBA00023015"/>
    </source>
</evidence>
<dbReference type="SUPFAM" id="SSF55781">
    <property type="entry name" value="GAF domain-like"/>
    <property type="match status" value="1"/>
</dbReference>
<keyword evidence="2" id="KW-0238">DNA-binding</keyword>
<dbReference type="SMART" id="SM00346">
    <property type="entry name" value="HTH_ICLR"/>
    <property type="match status" value="1"/>
</dbReference>
<dbReference type="PROSITE" id="PS51078">
    <property type="entry name" value="ICLR_ED"/>
    <property type="match status" value="1"/>
</dbReference>
<accession>A0A5C4MJZ5</accession>
<keyword evidence="1" id="KW-0805">Transcription regulation</keyword>
<evidence type="ECO:0000313" key="7">
    <source>
        <dbReference type="EMBL" id="TNC50660.1"/>
    </source>
</evidence>
<proteinExistence type="predicted"/>
<dbReference type="EMBL" id="VDFR01000090">
    <property type="protein sequence ID" value="TNC42928.1"/>
    <property type="molecule type" value="Genomic_DNA"/>
</dbReference>
<dbReference type="AlphaFoldDB" id="A0A5C4MJZ5"/>
<protein>
    <submittedName>
        <fullName evidence="6">IclR family transcriptional regulator</fullName>
    </submittedName>
</protein>
<dbReference type="PANTHER" id="PTHR30136">
    <property type="entry name" value="HELIX-TURN-HELIX TRANSCRIPTIONAL REGULATOR, ICLR FAMILY"/>
    <property type="match status" value="1"/>
</dbReference>
<dbReference type="InterPro" id="IPR014757">
    <property type="entry name" value="Tscrpt_reg_IclR_C"/>
</dbReference>
<dbReference type="InterPro" id="IPR036390">
    <property type="entry name" value="WH_DNA-bd_sf"/>
</dbReference>
<dbReference type="Pfam" id="PF09339">
    <property type="entry name" value="HTH_IclR"/>
    <property type="match status" value="1"/>
</dbReference>
<dbReference type="Gene3D" id="1.10.10.10">
    <property type="entry name" value="Winged helix-like DNA-binding domain superfamily/Winged helix DNA-binding domain"/>
    <property type="match status" value="1"/>
</dbReference>
<dbReference type="GO" id="GO:0045892">
    <property type="term" value="P:negative regulation of DNA-templated transcription"/>
    <property type="evidence" value="ECO:0007669"/>
    <property type="project" value="TreeGrafter"/>
</dbReference>
<dbReference type="PANTHER" id="PTHR30136:SF35">
    <property type="entry name" value="HTH-TYPE TRANSCRIPTIONAL REGULATOR RV1719"/>
    <property type="match status" value="1"/>
</dbReference>
<dbReference type="InterPro" id="IPR029016">
    <property type="entry name" value="GAF-like_dom_sf"/>
</dbReference>
<dbReference type="InterPro" id="IPR005471">
    <property type="entry name" value="Tscrpt_reg_IclR_N"/>
</dbReference>
<feature type="domain" description="HTH iclR-type" evidence="4">
    <location>
        <begin position="5"/>
        <end position="67"/>
    </location>
</feature>
<dbReference type="InterPro" id="IPR050707">
    <property type="entry name" value="HTH_MetabolicPath_Reg"/>
</dbReference>
<dbReference type="PROSITE" id="PS51077">
    <property type="entry name" value="HTH_ICLR"/>
    <property type="match status" value="1"/>
</dbReference>
<dbReference type="Proteomes" id="UP000306740">
    <property type="component" value="Unassembled WGS sequence"/>
</dbReference>
<dbReference type="OrthoDB" id="3734039at2"/>
<dbReference type="GO" id="GO:0003700">
    <property type="term" value="F:DNA-binding transcription factor activity"/>
    <property type="evidence" value="ECO:0007669"/>
    <property type="project" value="TreeGrafter"/>
</dbReference>
<keyword evidence="3" id="KW-0804">Transcription</keyword>
<dbReference type="EMBL" id="VDFR01000012">
    <property type="protein sequence ID" value="TNC50660.1"/>
    <property type="molecule type" value="Genomic_DNA"/>
</dbReference>
<evidence type="ECO:0000256" key="2">
    <source>
        <dbReference type="ARBA" id="ARBA00023125"/>
    </source>
</evidence>
<dbReference type="GO" id="GO:0003677">
    <property type="term" value="F:DNA binding"/>
    <property type="evidence" value="ECO:0007669"/>
    <property type="project" value="UniProtKB-KW"/>
</dbReference>
<dbReference type="Pfam" id="PF01614">
    <property type="entry name" value="IclR_C"/>
    <property type="match status" value="1"/>
</dbReference>
<gene>
    <name evidence="7" type="ORF">FHE65_03270</name>
    <name evidence="6" type="ORF">FHE65_20030</name>
</gene>
<dbReference type="SUPFAM" id="SSF46785">
    <property type="entry name" value="Winged helix' DNA-binding domain"/>
    <property type="match status" value="1"/>
</dbReference>
<evidence type="ECO:0000259" key="4">
    <source>
        <dbReference type="PROSITE" id="PS51077"/>
    </source>
</evidence>
<evidence type="ECO:0000256" key="3">
    <source>
        <dbReference type="ARBA" id="ARBA00023163"/>
    </source>
</evidence>
<dbReference type="InterPro" id="IPR036388">
    <property type="entry name" value="WH-like_DNA-bd_sf"/>
</dbReference>